<gene>
    <name evidence="2" type="ORF">CTheo_464</name>
</gene>
<dbReference type="EMBL" id="SSOP01000003">
    <property type="protein sequence ID" value="KAB5596192.1"/>
    <property type="molecule type" value="Genomic_DNA"/>
</dbReference>
<organism evidence="2 3">
    <name type="scientific">Ceratobasidium theobromae</name>
    <dbReference type="NCBI Taxonomy" id="1582974"/>
    <lineage>
        <taxon>Eukaryota</taxon>
        <taxon>Fungi</taxon>
        <taxon>Dikarya</taxon>
        <taxon>Basidiomycota</taxon>
        <taxon>Agaricomycotina</taxon>
        <taxon>Agaricomycetes</taxon>
        <taxon>Cantharellales</taxon>
        <taxon>Ceratobasidiaceae</taxon>
        <taxon>Ceratobasidium</taxon>
    </lineage>
</organism>
<feature type="compositionally biased region" description="Basic and acidic residues" evidence="1">
    <location>
        <begin position="75"/>
        <end position="85"/>
    </location>
</feature>
<evidence type="ECO:0000313" key="2">
    <source>
        <dbReference type="EMBL" id="KAB5596192.1"/>
    </source>
</evidence>
<proteinExistence type="predicted"/>
<feature type="region of interest" description="Disordered" evidence="1">
    <location>
        <begin position="73"/>
        <end position="99"/>
    </location>
</feature>
<comment type="caution">
    <text evidence="2">The sequence shown here is derived from an EMBL/GenBank/DDBJ whole genome shotgun (WGS) entry which is preliminary data.</text>
</comment>
<keyword evidence="3" id="KW-1185">Reference proteome</keyword>
<dbReference type="OrthoDB" id="3243781at2759"/>
<dbReference type="AlphaFoldDB" id="A0A5N5QWS0"/>
<protein>
    <submittedName>
        <fullName evidence="2">Uncharacterized protein</fullName>
    </submittedName>
</protein>
<sequence>MSLSPTTVIRQNLFYAGSWWIKRLSKALVVSSLLRQNFANRIKCPSSKGAQHEFLAFEARSASDERRNGFIIDRVPTDQRNRNSPDHGANNPDNLPANHDFAVLQGDAPHLPGITLSTSSTSSDTLSHLKVPAADQCWISASGGLEGLIGRRQPGPFTCVAELSFNDGLLTLDALLLMAHVVSRSSPNYDLLNTQCYWFASRLWGLIKHVTATTDTITYSTWVAGSHSFVPFLLLAPPPTAAECEALAEKYMICQQKYMEQVLRVKLLFQSNDSPYRHGLAELGAIFE</sequence>
<evidence type="ECO:0000256" key="1">
    <source>
        <dbReference type="SAM" id="MobiDB-lite"/>
    </source>
</evidence>
<dbReference type="Proteomes" id="UP000383932">
    <property type="component" value="Unassembled WGS sequence"/>
</dbReference>
<reference evidence="2 3" key="1">
    <citation type="journal article" date="2019" name="Fungal Biol. Biotechnol.">
        <title>Draft genome sequence of fastidious pathogen Ceratobasidium theobromae, which causes vascular-streak dieback in Theobroma cacao.</title>
        <authorList>
            <person name="Ali S.S."/>
            <person name="Asman A."/>
            <person name="Shao J."/>
            <person name="Firmansyah A.P."/>
            <person name="Susilo A.W."/>
            <person name="Rosmana A."/>
            <person name="McMahon P."/>
            <person name="Junaid M."/>
            <person name="Guest D."/>
            <person name="Kheng T.Y."/>
            <person name="Meinhardt L.W."/>
            <person name="Bailey B.A."/>
        </authorList>
    </citation>
    <scope>NUCLEOTIDE SEQUENCE [LARGE SCALE GENOMIC DNA]</scope>
    <source>
        <strain evidence="2 3">CT2</strain>
    </source>
</reference>
<evidence type="ECO:0000313" key="3">
    <source>
        <dbReference type="Proteomes" id="UP000383932"/>
    </source>
</evidence>
<name>A0A5N5QWS0_9AGAM</name>
<accession>A0A5N5QWS0</accession>